<dbReference type="AlphaFoldDB" id="A0AAV1JCK3"/>
<name>A0AAV1JCK3_9NEOP</name>
<sequence>MPKLGPVFLIASTAIILLSFGALCYLMKSVNPKAKAPETGRRLISIDAPFLTELLHSDNLDYGLEKVPDMTTITITEKSFTKSRLHSFSSGDAVQSLVPPVFQVTEIITNNTHEANISKVLAPVKGQRRSIREHDELLIDEIPSSLILNIVDHDGYSKVIIKLGAARVDKKRSRKRSFNNKKSSSLKKDNSNDYNKTVIVLDLTESNILNIIGDSLTLGGLNDVEFVMTNNELELQNISYSNSTDFLHTNKGTFKELREELYQDDNTNGTNSLNLLAEGNLTNVTDFQAYESVTTPINKLTLENNTLEATENIESNNNVTRPSDQYINEITSTESILHLLIKEETLKNIVVNENDPFPSSQESVTEELVTIENSDEIVQNKI</sequence>
<proteinExistence type="predicted"/>
<keyword evidence="1" id="KW-0472">Membrane</keyword>
<reference evidence="2 3" key="1">
    <citation type="submission" date="2023-11" db="EMBL/GenBank/DDBJ databases">
        <authorList>
            <person name="Okamura Y."/>
        </authorList>
    </citation>
    <scope>NUCLEOTIDE SEQUENCE [LARGE SCALE GENOMIC DNA]</scope>
</reference>
<protein>
    <submittedName>
        <fullName evidence="2">Uncharacterized protein</fullName>
    </submittedName>
</protein>
<gene>
    <name evidence="2" type="ORF">LNINA_LOCUS5891</name>
</gene>
<comment type="caution">
    <text evidence="2">The sequence shown here is derived from an EMBL/GenBank/DDBJ whole genome shotgun (WGS) entry which is preliminary data.</text>
</comment>
<evidence type="ECO:0000313" key="2">
    <source>
        <dbReference type="EMBL" id="CAK1546310.1"/>
    </source>
</evidence>
<keyword evidence="1" id="KW-0812">Transmembrane</keyword>
<feature type="transmembrane region" description="Helical" evidence="1">
    <location>
        <begin position="6"/>
        <end position="26"/>
    </location>
</feature>
<keyword evidence="1" id="KW-1133">Transmembrane helix</keyword>
<dbReference type="Proteomes" id="UP001497472">
    <property type="component" value="Unassembled WGS sequence"/>
</dbReference>
<keyword evidence="3" id="KW-1185">Reference proteome</keyword>
<organism evidence="2 3">
    <name type="scientific">Leptosia nina</name>
    <dbReference type="NCBI Taxonomy" id="320188"/>
    <lineage>
        <taxon>Eukaryota</taxon>
        <taxon>Metazoa</taxon>
        <taxon>Ecdysozoa</taxon>
        <taxon>Arthropoda</taxon>
        <taxon>Hexapoda</taxon>
        <taxon>Insecta</taxon>
        <taxon>Pterygota</taxon>
        <taxon>Neoptera</taxon>
        <taxon>Endopterygota</taxon>
        <taxon>Lepidoptera</taxon>
        <taxon>Glossata</taxon>
        <taxon>Ditrysia</taxon>
        <taxon>Papilionoidea</taxon>
        <taxon>Pieridae</taxon>
        <taxon>Pierinae</taxon>
        <taxon>Leptosia</taxon>
    </lineage>
</organism>
<accession>A0AAV1JCK3</accession>
<evidence type="ECO:0000313" key="3">
    <source>
        <dbReference type="Proteomes" id="UP001497472"/>
    </source>
</evidence>
<dbReference type="EMBL" id="CAVLEF010000007">
    <property type="protein sequence ID" value="CAK1546310.1"/>
    <property type="molecule type" value="Genomic_DNA"/>
</dbReference>
<evidence type="ECO:0000256" key="1">
    <source>
        <dbReference type="SAM" id="Phobius"/>
    </source>
</evidence>